<dbReference type="PANTHER" id="PTHR35481:SF1">
    <property type="entry name" value="DNA-DIRECTED RNA POLYMERASE SUBUNIT ALPHA"/>
    <property type="match status" value="1"/>
</dbReference>
<keyword evidence="4" id="KW-1185">Reference proteome</keyword>
<dbReference type="Pfam" id="PF07145">
    <property type="entry name" value="PAM2"/>
    <property type="match status" value="1"/>
</dbReference>
<evidence type="ECO:0000313" key="4">
    <source>
        <dbReference type="Proteomes" id="UP001168877"/>
    </source>
</evidence>
<reference evidence="3" key="2">
    <citation type="submission" date="2023-06" db="EMBL/GenBank/DDBJ databases">
        <authorList>
            <person name="Swenson N.G."/>
            <person name="Wegrzyn J.L."/>
            <person name="Mcevoy S.L."/>
        </authorList>
    </citation>
    <scope>NUCLEOTIDE SEQUENCE</scope>
    <source>
        <strain evidence="3">NS2018</strain>
        <tissue evidence="3">Leaf</tissue>
    </source>
</reference>
<feature type="domain" description="DUF7903" evidence="2">
    <location>
        <begin position="1311"/>
        <end position="1553"/>
    </location>
</feature>
<name>A0AA39SYH5_ACESA</name>
<feature type="domain" description="DUF7903" evidence="2">
    <location>
        <begin position="798"/>
        <end position="1126"/>
    </location>
</feature>
<protein>
    <recommendedName>
        <fullName evidence="2">DUF7903 domain-containing protein</fullName>
    </recommendedName>
</protein>
<evidence type="ECO:0000313" key="3">
    <source>
        <dbReference type="EMBL" id="KAK0599783.1"/>
    </source>
</evidence>
<dbReference type="InterPro" id="IPR009818">
    <property type="entry name" value="PAM2_motif"/>
</dbReference>
<proteinExistence type="predicted"/>
<dbReference type="EMBL" id="JAUESC010000003">
    <property type="protein sequence ID" value="KAK0599783.1"/>
    <property type="molecule type" value="Genomic_DNA"/>
</dbReference>
<feature type="domain" description="DUF7903" evidence="2">
    <location>
        <begin position="670"/>
        <end position="784"/>
    </location>
</feature>
<evidence type="ECO:0000256" key="1">
    <source>
        <dbReference type="SAM" id="MobiDB-lite"/>
    </source>
</evidence>
<feature type="domain" description="DUF7903" evidence="2">
    <location>
        <begin position="412"/>
        <end position="511"/>
    </location>
</feature>
<feature type="region of interest" description="Disordered" evidence="1">
    <location>
        <begin position="1"/>
        <end position="22"/>
    </location>
</feature>
<feature type="region of interest" description="Disordered" evidence="1">
    <location>
        <begin position="457"/>
        <end position="476"/>
    </location>
</feature>
<dbReference type="PANTHER" id="PTHR35481">
    <property type="entry name" value="DNA-DIRECTED RNA POLYMERASE SUBUNIT ALPHA"/>
    <property type="match status" value="1"/>
</dbReference>
<dbReference type="Pfam" id="PF25475">
    <property type="entry name" value="DUF7903"/>
    <property type="match status" value="7"/>
</dbReference>
<comment type="caution">
    <text evidence="3">The sequence shown here is derived from an EMBL/GenBank/DDBJ whole genome shotgun (WGS) entry which is preliminary data.</text>
</comment>
<gene>
    <name evidence="3" type="ORF">LWI29_008625</name>
</gene>
<evidence type="ECO:0000259" key="2">
    <source>
        <dbReference type="Pfam" id="PF25475"/>
    </source>
</evidence>
<feature type="domain" description="DUF7903" evidence="2">
    <location>
        <begin position="44"/>
        <end position="410"/>
    </location>
</feature>
<dbReference type="InterPro" id="IPR057225">
    <property type="entry name" value="DUF7903"/>
</dbReference>
<sequence>MAYIPPHKRQLKDSAERPSPIPERLVPQFSRQVNLKSSSNANHNLNRILCSNERIATPRWFMYIVGLDADNQLPSSFHLVPTSVESFKQRMFDNPLVLVDSHPATKEIDEEGEAISSTPFETISSTPWESVAVDVWPKLLSAFEIVRDMLESNDELDEVKPAIIARFGKILFHPNASVRSLIKNRVAETTLRQMNTTFYANVPSSYMENIISGVAPKIGFDLEEDKDMFHILLSDDTKPKNYEIYCKCRMKEDKKLELYKVETNPDREMTKNILCIDKNLDLRLALHTKRILTSLTDDEMHSIGNIINSAIIDPEVKGGLRWPYGKACSGDRFAAVEIWHTIAKKYKSPSLSLMARHVDRFNFKNANGQAAIEVYLKLKRLVSNLQEEKVEIESIFEMFKDNLKMIWDHFFGKIVYADQAISRWLLAGLDDDNQFPCSVHLEPVSVELVGRRSGEKPQVLVNSNPDNENDGVRENIPRSPWESVAENVWPDLLPSFEIVRNKMECENLEEAFYACKVGVFIVMAYLPPHKRHSKDPVRPSPIPERLVPQFPRQINLKSSSKVNMILNTNARNMYIVGLDADNQFPSSVHLEPISVEYFKQRILVITVFVLVDSHPATKEIDEEDEAISSTPSETISSTPWESVAVDVWPNLLSAFEIVRNMLESNDELDEDDEMHSIGNIINSAVIDPEVKGGLRWPYGKACSGDRFAVVEIWQTIAKKYKSPSLSLMATHVDRFNFEDAHGKDSIEVYLKLKRLVSDLQEENVETDSILKMFKDNLKMIWDHFLDAERSFPIPKRPVLYANARNMYIVGLDSDNHFPSSVHLVPTFIESFKHRFVVKPLVLVNRYPATKDETISSTPSETISSTPWESVAVDVWPKLLSTFEIVRYMLESNDELDEVKPAVVARFGKILFHPNSLVRSLIKDQVAETTLRQMNTTFYVNTPPSYMENIISGVAPKIGFDLEEDKDIFYILLSDSTKPSNSGIYCKCRMKEDKKLELYKVKMNLVRKMIEDISCIDKNLDLRLALQTKRVLTSLTDDEMHSIGNIINSAIIDPEVKGGLRWPYGKACSGDRFAVVKIWHTIAKKYKSPSLSLMASHVDRFDFEDTYGQDSIEIYLKLKSLVSNLQAFFAYKVGVFIVMAYIPPHKRHSKDPERPSPIPERLVPQFSRQVNLKSSSNANARKASSRRSMYIVGLDADNQFPSSVHLVPTFIESFRHRFVVKPLVLVNSYPATKDGTILGTPSETISSTPWESVAVDVWPKLLSAFKIVNDLFESDDELDEVKPTMPAMLESDDELDEVKPAMLESNDELDEVKPAMSESDDEFDEVKLAIVARFGKILFHPNSSVRSLIKDRVAETTLRQMNTTFYANTPSSYMENVIGGVAPKIGFDREEDKDIFYILLSDSSRPTNSNIYCKCRIKEDKKLELYKVEMNPVRMMFEDILCIDKNLDLRLALHIQKILTSLTDDEMHSIQNIINSAIIDPKVKGGLRWPYGKACSGDRFAVVKIWHTIAKKCKSSSLSLMARHVDRFDFKNAYGQASIEVYLKLKRLVSDLQVVVKILVEMLSKLNPMAKEFVPPSIANGHNINLNLGILVEMGLGCNQHFTFF</sequence>
<feature type="domain" description="DUF7903" evidence="2">
    <location>
        <begin position="569"/>
        <end position="666"/>
    </location>
</feature>
<feature type="domain" description="DUF7903" evidence="2">
    <location>
        <begin position="1182"/>
        <end position="1285"/>
    </location>
</feature>
<dbReference type="Proteomes" id="UP001168877">
    <property type="component" value="Unassembled WGS sequence"/>
</dbReference>
<reference evidence="3" key="1">
    <citation type="journal article" date="2022" name="Plant J.">
        <title>Strategies of tolerance reflected in two North American maple genomes.</title>
        <authorList>
            <person name="McEvoy S.L."/>
            <person name="Sezen U.U."/>
            <person name="Trouern-Trend A."/>
            <person name="McMahon S.M."/>
            <person name="Schaberg P.G."/>
            <person name="Yang J."/>
            <person name="Wegrzyn J.L."/>
            <person name="Swenson N.G."/>
        </authorList>
    </citation>
    <scope>NUCLEOTIDE SEQUENCE</scope>
    <source>
        <strain evidence="3">NS2018</strain>
    </source>
</reference>
<feature type="compositionally biased region" description="Basic residues" evidence="1">
    <location>
        <begin position="1"/>
        <end position="10"/>
    </location>
</feature>
<organism evidence="3 4">
    <name type="scientific">Acer saccharum</name>
    <name type="common">Sugar maple</name>
    <dbReference type="NCBI Taxonomy" id="4024"/>
    <lineage>
        <taxon>Eukaryota</taxon>
        <taxon>Viridiplantae</taxon>
        <taxon>Streptophyta</taxon>
        <taxon>Embryophyta</taxon>
        <taxon>Tracheophyta</taxon>
        <taxon>Spermatophyta</taxon>
        <taxon>Magnoliopsida</taxon>
        <taxon>eudicotyledons</taxon>
        <taxon>Gunneridae</taxon>
        <taxon>Pentapetalae</taxon>
        <taxon>rosids</taxon>
        <taxon>malvids</taxon>
        <taxon>Sapindales</taxon>
        <taxon>Sapindaceae</taxon>
        <taxon>Hippocastanoideae</taxon>
        <taxon>Acereae</taxon>
        <taxon>Acer</taxon>
    </lineage>
</organism>
<accession>A0AA39SYH5</accession>